<organism evidence="1 2">
    <name type="scientific">Riccia fluitans</name>
    <dbReference type="NCBI Taxonomy" id="41844"/>
    <lineage>
        <taxon>Eukaryota</taxon>
        <taxon>Viridiplantae</taxon>
        <taxon>Streptophyta</taxon>
        <taxon>Embryophyta</taxon>
        <taxon>Marchantiophyta</taxon>
        <taxon>Marchantiopsida</taxon>
        <taxon>Marchantiidae</taxon>
        <taxon>Marchantiales</taxon>
        <taxon>Ricciaceae</taxon>
        <taxon>Riccia</taxon>
    </lineage>
</organism>
<dbReference type="EMBL" id="JBHFFA010000001">
    <property type="protein sequence ID" value="KAL2653033.1"/>
    <property type="molecule type" value="Genomic_DNA"/>
</dbReference>
<keyword evidence="2" id="KW-1185">Reference proteome</keyword>
<accession>A0ABD1ZNK3</accession>
<reference evidence="1 2" key="1">
    <citation type="submission" date="2024-09" db="EMBL/GenBank/DDBJ databases">
        <title>Chromosome-scale assembly of Riccia fluitans.</title>
        <authorList>
            <person name="Paukszto L."/>
            <person name="Sawicki J."/>
            <person name="Karawczyk K."/>
            <person name="Piernik-Szablinska J."/>
            <person name="Szczecinska M."/>
            <person name="Mazdziarz M."/>
        </authorList>
    </citation>
    <scope>NUCLEOTIDE SEQUENCE [LARGE SCALE GENOMIC DNA]</scope>
    <source>
        <strain evidence="1">Rf_01</strain>
        <tissue evidence="1">Aerial parts of the thallus</tissue>
    </source>
</reference>
<evidence type="ECO:0000313" key="2">
    <source>
        <dbReference type="Proteomes" id="UP001605036"/>
    </source>
</evidence>
<protein>
    <recommendedName>
        <fullName evidence="3">Chromo domain-containing protein</fullName>
    </recommendedName>
</protein>
<comment type="caution">
    <text evidence="1">The sequence shown here is derived from an EMBL/GenBank/DDBJ whole genome shotgun (WGS) entry which is preliminary data.</text>
</comment>
<evidence type="ECO:0008006" key="3">
    <source>
        <dbReference type="Google" id="ProtNLM"/>
    </source>
</evidence>
<gene>
    <name evidence="1" type="ORF">R1flu_021161</name>
</gene>
<evidence type="ECO:0000313" key="1">
    <source>
        <dbReference type="EMBL" id="KAL2653033.1"/>
    </source>
</evidence>
<name>A0ABD1ZNK3_9MARC</name>
<sequence length="143" mass="15983">MYLGTGYPGVSTIASTSGFPLGPYSALPGSMRALDGVMPSLLQAPRPNFSQVVNVARSARKFKGDDDLDEEGVITWAVLKGKFITRYRGDINLIMVLDNLTRVQHKKRELVLAYINWFRTKAKWLPQEEANSPVAVSHFLRNM</sequence>
<dbReference type="Proteomes" id="UP001605036">
    <property type="component" value="Unassembled WGS sequence"/>
</dbReference>
<dbReference type="AlphaFoldDB" id="A0ABD1ZNK3"/>
<proteinExistence type="predicted"/>